<evidence type="ECO:0000313" key="2">
    <source>
        <dbReference type="EMBL" id="QHT95008.1"/>
    </source>
</evidence>
<name>A0A6C0AKX9_9ZZZZ</name>
<dbReference type="EMBL" id="MN740233">
    <property type="protein sequence ID" value="QHT95008.1"/>
    <property type="molecule type" value="Genomic_DNA"/>
</dbReference>
<dbReference type="EMBL" id="MN740680">
    <property type="protein sequence ID" value="QHS80448.1"/>
    <property type="molecule type" value="Genomic_DNA"/>
</dbReference>
<sequence>MNELSDDLIIIIFSYAKSNLNFTNKYMNNLIEKERKRFLMKPIEVYYKLVKWTYSSTAPLIINRTNRVHQYRPRMKVYPTKKTKIHKIPLGFVRKDLSIYPSKLLELCLIRPNAVRPRDSIYMVTRLPMYNIWSIWIKNEDYKRAKLYEMLHPCLNTYKYIIPKK</sequence>
<dbReference type="AlphaFoldDB" id="A0A6C0AKX9"/>
<accession>A0A6C0AKX9</accession>
<proteinExistence type="predicted"/>
<evidence type="ECO:0000313" key="1">
    <source>
        <dbReference type="EMBL" id="QHS80448.1"/>
    </source>
</evidence>
<reference evidence="1" key="1">
    <citation type="journal article" date="2020" name="Nature">
        <title>Giant virus diversity and host interactions through global metagenomics.</title>
        <authorList>
            <person name="Schulz F."/>
            <person name="Roux S."/>
            <person name="Paez-Espino D."/>
            <person name="Jungbluth S."/>
            <person name="Walsh D.A."/>
            <person name="Denef V.J."/>
            <person name="McMahon K.D."/>
            <person name="Konstantinidis K.T."/>
            <person name="Eloe-Fadrosh E.A."/>
            <person name="Kyrpides N.C."/>
            <person name="Woyke T."/>
        </authorList>
    </citation>
    <scope>NUCLEOTIDE SEQUENCE</scope>
    <source>
        <strain evidence="2">GVMAG-M-3300024261-37</strain>
        <strain evidence="1">GVMAG-S-1039698-54</strain>
    </source>
</reference>
<protein>
    <submittedName>
        <fullName evidence="1">Uncharacterized protein</fullName>
    </submittedName>
</protein>
<organism evidence="1">
    <name type="scientific">viral metagenome</name>
    <dbReference type="NCBI Taxonomy" id="1070528"/>
    <lineage>
        <taxon>unclassified sequences</taxon>
        <taxon>metagenomes</taxon>
        <taxon>organismal metagenomes</taxon>
    </lineage>
</organism>